<organism evidence="2 3">
    <name type="scientific">Bombyx mori</name>
    <name type="common">Silk moth</name>
    <dbReference type="NCBI Taxonomy" id="7091"/>
    <lineage>
        <taxon>Eukaryota</taxon>
        <taxon>Metazoa</taxon>
        <taxon>Ecdysozoa</taxon>
        <taxon>Arthropoda</taxon>
        <taxon>Hexapoda</taxon>
        <taxon>Insecta</taxon>
        <taxon>Pterygota</taxon>
        <taxon>Neoptera</taxon>
        <taxon>Endopterygota</taxon>
        <taxon>Lepidoptera</taxon>
        <taxon>Glossata</taxon>
        <taxon>Ditrysia</taxon>
        <taxon>Bombycoidea</taxon>
        <taxon>Bombycidae</taxon>
        <taxon>Bombycinae</taxon>
        <taxon>Bombyx</taxon>
    </lineage>
</organism>
<keyword evidence="3" id="KW-1185">Reference proteome</keyword>
<proteinExistence type="predicted"/>
<accession>A0A8R2RCJ2</accession>
<evidence type="ECO:0008006" key="4">
    <source>
        <dbReference type="Google" id="ProtNLM"/>
    </source>
</evidence>
<dbReference type="AlphaFoldDB" id="A0A8R2RCJ2"/>
<dbReference type="RefSeq" id="XP_062532820.1">
    <property type="nucleotide sequence ID" value="XM_062676836.1"/>
</dbReference>
<feature type="region of interest" description="Disordered" evidence="1">
    <location>
        <begin position="253"/>
        <end position="275"/>
    </location>
</feature>
<dbReference type="GeneID" id="101735827"/>
<dbReference type="InterPro" id="IPR016181">
    <property type="entry name" value="Acyl_CoA_acyltransferase"/>
</dbReference>
<dbReference type="Gene3D" id="3.40.630.30">
    <property type="match status" value="1"/>
</dbReference>
<name>A0A8R2RCJ2_BOMMO</name>
<dbReference type="SMR" id="A0A8R2RCJ2"/>
<dbReference type="SUPFAM" id="SSF55729">
    <property type="entry name" value="Acyl-CoA N-acyltransferases (Nat)"/>
    <property type="match status" value="1"/>
</dbReference>
<evidence type="ECO:0000313" key="2">
    <source>
        <dbReference type="EnsemblMetazoa" id="XP_037877189.1"/>
    </source>
</evidence>
<dbReference type="KEGG" id="bmor:101735827"/>
<protein>
    <recommendedName>
        <fullName evidence="4">N-acetyltransferase domain-containing protein</fullName>
    </recommendedName>
</protein>
<dbReference type="EnsemblMetazoa" id="XM_038021261.1">
    <property type="protein sequence ID" value="XP_037877189.1"/>
    <property type="gene ID" value="LOC101735827"/>
</dbReference>
<dbReference type="Proteomes" id="UP000005204">
    <property type="component" value="Unassembled WGS sequence"/>
</dbReference>
<evidence type="ECO:0000313" key="3">
    <source>
        <dbReference type="Proteomes" id="UP000005204"/>
    </source>
</evidence>
<dbReference type="PANTHER" id="PTHR20905:SF28">
    <property type="entry name" value="GH28833P-RELATED"/>
    <property type="match status" value="1"/>
</dbReference>
<dbReference type="GO" id="GO:0008080">
    <property type="term" value="F:N-acetyltransferase activity"/>
    <property type="evidence" value="ECO:0007669"/>
    <property type="project" value="TreeGrafter"/>
</dbReference>
<sequence>MAKTAEADVEKMKILEERIKAPSIWGRVPCGIRFEDLQDRRYEDAVKLLKKHYLPEEVTYRSVKLSEDREGTDEFTHNLRIWMKDKMSIAAVKEGTDQLVGLLIMRIQEKCAFSRTFSRIKITHNELYTSVMKFYNEVEKPVCIYEALGVRRYFKIYIVALKNRYRHRGIAKELIKAAIALSASANVPAVSGIFTTERLQQIADELGFKKLNEIYYVRYLVDNQMVFCDTGEGNYGAALMVYRIPDVEEPQELHTQHSSRFNIQPIGDDDDEQDD</sequence>
<reference evidence="3" key="1">
    <citation type="journal article" date="2008" name="Insect Biochem. Mol. Biol.">
        <title>The genome of a lepidopteran model insect, the silkworm Bombyx mori.</title>
        <authorList>
            <consortium name="International Silkworm Genome Consortium"/>
        </authorList>
    </citation>
    <scope>NUCLEOTIDE SEQUENCE [LARGE SCALE GENOMIC DNA]</scope>
    <source>
        <strain evidence="3">p50T</strain>
    </source>
</reference>
<dbReference type="PANTHER" id="PTHR20905">
    <property type="entry name" value="N-ACETYLTRANSFERASE-RELATED"/>
    <property type="match status" value="1"/>
</dbReference>
<reference evidence="2" key="2">
    <citation type="submission" date="2022-06" db="UniProtKB">
        <authorList>
            <consortium name="EnsemblMetazoa"/>
        </authorList>
    </citation>
    <scope>IDENTIFICATION</scope>
    <source>
        <strain evidence="2">p50T (Dazao)</strain>
    </source>
</reference>
<evidence type="ECO:0000256" key="1">
    <source>
        <dbReference type="SAM" id="MobiDB-lite"/>
    </source>
</evidence>